<sequence length="161" mass="18658">MRMRCSCREFDMSIRSKRFKLQTVPGGLTRWRLRSSWESELFRPHYVQAAPAYSGRNFKDTASLPAYKCVVLHPCYPSCLHLEVEEGPRWREGMSWECSRDFNRQVVPRQRPHTWTLQQLVANNVIRDQKVKLRFVALGDVTEKLSARSAKEAAAKEAASS</sequence>
<comment type="caution">
    <text evidence="1">The sequence shown here is derived from an EMBL/GenBank/DDBJ whole genome shotgun (WGS) entry which is preliminary data.</text>
</comment>
<evidence type="ECO:0000313" key="2">
    <source>
        <dbReference type="Proteomes" id="UP001489004"/>
    </source>
</evidence>
<keyword evidence="2" id="KW-1185">Reference proteome</keyword>
<organism evidence="1 2">
    <name type="scientific">[Myrmecia] bisecta</name>
    <dbReference type="NCBI Taxonomy" id="41462"/>
    <lineage>
        <taxon>Eukaryota</taxon>
        <taxon>Viridiplantae</taxon>
        <taxon>Chlorophyta</taxon>
        <taxon>core chlorophytes</taxon>
        <taxon>Trebouxiophyceae</taxon>
        <taxon>Trebouxiales</taxon>
        <taxon>Trebouxiaceae</taxon>
        <taxon>Myrmecia</taxon>
    </lineage>
</organism>
<protein>
    <submittedName>
        <fullName evidence="1">Uncharacterized protein</fullName>
    </submittedName>
</protein>
<dbReference type="AlphaFoldDB" id="A0AAW1QR75"/>
<evidence type="ECO:0000313" key="1">
    <source>
        <dbReference type="EMBL" id="KAK9823990.1"/>
    </source>
</evidence>
<dbReference type="Proteomes" id="UP001489004">
    <property type="component" value="Unassembled WGS sequence"/>
</dbReference>
<reference evidence="1 2" key="1">
    <citation type="journal article" date="2024" name="Nat. Commun.">
        <title>Phylogenomics reveals the evolutionary origins of lichenization in chlorophyte algae.</title>
        <authorList>
            <person name="Puginier C."/>
            <person name="Libourel C."/>
            <person name="Otte J."/>
            <person name="Skaloud P."/>
            <person name="Haon M."/>
            <person name="Grisel S."/>
            <person name="Petersen M."/>
            <person name="Berrin J.G."/>
            <person name="Delaux P.M."/>
            <person name="Dal Grande F."/>
            <person name="Keller J."/>
        </authorList>
    </citation>
    <scope>NUCLEOTIDE SEQUENCE [LARGE SCALE GENOMIC DNA]</scope>
    <source>
        <strain evidence="1 2">SAG 2043</strain>
    </source>
</reference>
<accession>A0AAW1QR75</accession>
<dbReference type="EMBL" id="JALJOR010000002">
    <property type="protein sequence ID" value="KAK9823990.1"/>
    <property type="molecule type" value="Genomic_DNA"/>
</dbReference>
<gene>
    <name evidence="1" type="ORF">WJX72_006838</name>
</gene>
<proteinExistence type="predicted"/>
<name>A0AAW1QR75_9CHLO</name>